<evidence type="ECO:0000313" key="3">
    <source>
        <dbReference type="Proteomes" id="UP001165083"/>
    </source>
</evidence>
<comment type="caution">
    <text evidence="2">The sequence shown here is derived from an EMBL/GenBank/DDBJ whole genome shotgun (WGS) entry which is preliminary data.</text>
</comment>
<evidence type="ECO:0000256" key="1">
    <source>
        <dbReference type="SAM" id="MobiDB-lite"/>
    </source>
</evidence>
<proteinExistence type="predicted"/>
<gene>
    <name evidence="2" type="ORF">Plil01_000175500</name>
</gene>
<accession>A0A9W6TFY8</accession>
<name>A0A9W6TFY8_9STRA</name>
<keyword evidence="3" id="KW-1185">Reference proteome</keyword>
<dbReference type="Proteomes" id="UP001165083">
    <property type="component" value="Unassembled WGS sequence"/>
</dbReference>
<evidence type="ECO:0000313" key="2">
    <source>
        <dbReference type="EMBL" id="GMF11007.1"/>
    </source>
</evidence>
<protein>
    <submittedName>
        <fullName evidence="2">Unnamed protein product</fullName>
    </submittedName>
</protein>
<feature type="region of interest" description="Disordered" evidence="1">
    <location>
        <begin position="14"/>
        <end position="43"/>
    </location>
</feature>
<dbReference type="AlphaFoldDB" id="A0A9W6TFY8"/>
<sequence length="134" mass="14808">MVWTKSTTFLPIIHQRPTPAYNGRGQRSSSKRARSEQANTSSNDEALMAFLRFDRGLPALEKLLSDMEMDAGTHKIDCAVFTKVEITRSPPKQTEFPLAGKTMDIRVAGTVAGSELNSNHPALACQETLMPKRC</sequence>
<organism evidence="2 3">
    <name type="scientific">Phytophthora lilii</name>
    <dbReference type="NCBI Taxonomy" id="2077276"/>
    <lineage>
        <taxon>Eukaryota</taxon>
        <taxon>Sar</taxon>
        <taxon>Stramenopiles</taxon>
        <taxon>Oomycota</taxon>
        <taxon>Peronosporomycetes</taxon>
        <taxon>Peronosporales</taxon>
        <taxon>Peronosporaceae</taxon>
        <taxon>Phytophthora</taxon>
    </lineage>
</organism>
<reference evidence="2" key="1">
    <citation type="submission" date="2023-04" db="EMBL/GenBank/DDBJ databases">
        <title>Phytophthora lilii NBRC 32176.</title>
        <authorList>
            <person name="Ichikawa N."/>
            <person name="Sato H."/>
            <person name="Tonouchi N."/>
        </authorList>
    </citation>
    <scope>NUCLEOTIDE SEQUENCE</scope>
    <source>
        <strain evidence="2">NBRC 32176</strain>
    </source>
</reference>
<dbReference type="EMBL" id="BSXW01000061">
    <property type="protein sequence ID" value="GMF11007.1"/>
    <property type="molecule type" value="Genomic_DNA"/>
</dbReference>